<gene>
    <name evidence="9" type="ORF">IV203_021788</name>
</gene>
<reference evidence="9" key="2">
    <citation type="submission" date="2021-04" db="EMBL/GenBank/DDBJ databases">
        <authorList>
            <person name="Podell S."/>
        </authorList>
    </citation>
    <scope>NUCLEOTIDE SEQUENCE</scope>
    <source>
        <strain evidence="9">Hildebrandi</strain>
    </source>
</reference>
<name>A0A9K3PE70_9STRA</name>
<evidence type="ECO:0000256" key="6">
    <source>
        <dbReference type="PROSITE-ProRule" id="PRU00239"/>
    </source>
</evidence>
<feature type="active site" evidence="5 6">
    <location>
        <position position="531"/>
    </location>
</feature>
<organism evidence="9 10">
    <name type="scientific">Nitzschia inconspicua</name>
    <dbReference type="NCBI Taxonomy" id="303405"/>
    <lineage>
        <taxon>Eukaryota</taxon>
        <taxon>Sar</taxon>
        <taxon>Stramenopiles</taxon>
        <taxon>Ochrophyta</taxon>
        <taxon>Bacillariophyta</taxon>
        <taxon>Bacillariophyceae</taxon>
        <taxon>Bacillariophycidae</taxon>
        <taxon>Bacillariales</taxon>
        <taxon>Bacillariaceae</taxon>
        <taxon>Nitzschia</taxon>
    </lineage>
</organism>
<keyword evidence="4 6" id="KW-0788">Thiol protease</keyword>
<evidence type="ECO:0000313" key="10">
    <source>
        <dbReference type="Proteomes" id="UP000693970"/>
    </source>
</evidence>
<dbReference type="InterPro" id="IPR022684">
    <property type="entry name" value="Calpain_cysteine_protease"/>
</dbReference>
<evidence type="ECO:0000256" key="7">
    <source>
        <dbReference type="SAM" id="MobiDB-lite"/>
    </source>
</evidence>
<evidence type="ECO:0000256" key="4">
    <source>
        <dbReference type="ARBA" id="ARBA00022807"/>
    </source>
</evidence>
<keyword evidence="10" id="KW-1185">Reference proteome</keyword>
<evidence type="ECO:0000256" key="2">
    <source>
        <dbReference type="ARBA" id="ARBA00022670"/>
    </source>
</evidence>
<evidence type="ECO:0000256" key="1">
    <source>
        <dbReference type="ARBA" id="ARBA00007623"/>
    </source>
</evidence>
<dbReference type="Proteomes" id="UP000693970">
    <property type="component" value="Unassembled WGS sequence"/>
</dbReference>
<dbReference type="EMBL" id="JAGRRH010000023">
    <property type="protein sequence ID" value="KAG7343780.1"/>
    <property type="molecule type" value="Genomic_DNA"/>
</dbReference>
<feature type="active site" evidence="5 6">
    <location>
        <position position="508"/>
    </location>
</feature>
<evidence type="ECO:0000259" key="8">
    <source>
        <dbReference type="PROSITE" id="PS50203"/>
    </source>
</evidence>
<feature type="compositionally biased region" description="Basic and acidic residues" evidence="7">
    <location>
        <begin position="71"/>
        <end position="102"/>
    </location>
</feature>
<comment type="caution">
    <text evidence="9">The sequence shown here is derived from an EMBL/GenBank/DDBJ whole genome shotgun (WGS) entry which is preliminary data.</text>
</comment>
<accession>A0A9K3PE70</accession>
<reference evidence="9" key="1">
    <citation type="journal article" date="2021" name="Sci. Rep.">
        <title>Diploid genomic architecture of Nitzschia inconspicua, an elite biomass production diatom.</title>
        <authorList>
            <person name="Oliver A."/>
            <person name="Podell S."/>
            <person name="Pinowska A."/>
            <person name="Traller J.C."/>
            <person name="Smith S.R."/>
            <person name="McClure R."/>
            <person name="Beliaev A."/>
            <person name="Bohutskyi P."/>
            <person name="Hill E.A."/>
            <person name="Rabines A."/>
            <person name="Zheng H."/>
            <person name="Allen L.Z."/>
            <person name="Kuo A."/>
            <person name="Grigoriev I.V."/>
            <person name="Allen A.E."/>
            <person name="Hazlebeck D."/>
            <person name="Allen E.E."/>
        </authorList>
    </citation>
    <scope>NUCLEOTIDE SEQUENCE</scope>
    <source>
        <strain evidence="9">Hildebrandi</strain>
    </source>
</reference>
<dbReference type="SMART" id="SM00230">
    <property type="entry name" value="CysPc"/>
    <property type="match status" value="1"/>
</dbReference>
<evidence type="ECO:0000256" key="3">
    <source>
        <dbReference type="ARBA" id="ARBA00022801"/>
    </source>
</evidence>
<feature type="compositionally biased region" description="Basic residues" evidence="7">
    <location>
        <begin position="17"/>
        <end position="30"/>
    </location>
</feature>
<proteinExistence type="inferred from homology"/>
<dbReference type="Pfam" id="PF00648">
    <property type="entry name" value="Peptidase_C2"/>
    <property type="match status" value="1"/>
</dbReference>
<comment type="similarity">
    <text evidence="1">Belongs to the peptidase C2 family.</text>
</comment>
<dbReference type="PROSITE" id="PS00139">
    <property type="entry name" value="THIOL_PROTEASE_CYS"/>
    <property type="match status" value="1"/>
</dbReference>
<dbReference type="OrthoDB" id="40389at2759"/>
<feature type="region of interest" description="Disordered" evidence="7">
    <location>
        <begin position="1"/>
        <end position="125"/>
    </location>
</feature>
<dbReference type="InterPro" id="IPR000169">
    <property type="entry name" value="Pept_cys_AS"/>
</dbReference>
<dbReference type="PANTHER" id="PTHR10183">
    <property type="entry name" value="CALPAIN"/>
    <property type="match status" value="1"/>
</dbReference>
<feature type="active site" evidence="5 6">
    <location>
        <position position="293"/>
    </location>
</feature>
<dbReference type="PANTHER" id="PTHR10183:SF379">
    <property type="entry name" value="CALPAIN-5"/>
    <property type="match status" value="1"/>
</dbReference>
<feature type="domain" description="Calpain catalytic" evidence="8">
    <location>
        <begin position="225"/>
        <end position="590"/>
    </location>
</feature>
<dbReference type="PROSITE" id="PS50203">
    <property type="entry name" value="CALPAIN_CAT"/>
    <property type="match status" value="1"/>
</dbReference>
<dbReference type="GO" id="GO:0006508">
    <property type="term" value="P:proteolysis"/>
    <property type="evidence" value="ECO:0007669"/>
    <property type="project" value="UniProtKB-KW"/>
</dbReference>
<evidence type="ECO:0000313" key="9">
    <source>
        <dbReference type="EMBL" id="KAG7343780.1"/>
    </source>
</evidence>
<protein>
    <submittedName>
        <fullName evidence="9">Calpain family cysteine protease</fullName>
    </submittedName>
</protein>
<dbReference type="AlphaFoldDB" id="A0A9K3PE70"/>
<dbReference type="InterPro" id="IPR001300">
    <property type="entry name" value="Peptidase_C2_calpain_cat"/>
</dbReference>
<keyword evidence="3 6" id="KW-0378">Hydrolase</keyword>
<dbReference type="GO" id="GO:0004198">
    <property type="term" value="F:calcium-dependent cysteine-type endopeptidase activity"/>
    <property type="evidence" value="ECO:0007669"/>
    <property type="project" value="InterPro"/>
</dbReference>
<feature type="compositionally biased region" description="Basic and acidic residues" evidence="7">
    <location>
        <begin position="49"/>
        <end position="64"/>
    </location>
</feature>
<keyword evidence="2 6" id="KW-0645">Protease</keyword>
<evidence type="ECO:0000256" key="5">
    <source>
        <dbReference type="PIRSR" id="PIRSR622684-1"/>
    </source>
</evidence>
<sequence length="597" mass="67990">MNVGKMLRRNDGAASPVKKKKEPNSKKKKDSAKPSSTDTKKSKSPATDTKTETKKKIPEKKKPENAVPKKKVPEKTVPKKKVPEKNTDEPQKEQKDNRKQERDDPEEPSKSLYPGGPEAFDNERYDPSKWTCKEYLFDGKATSDHLGKMEEVRGKSIQEGIQHFQAHPELYIAMMYQSSMINFVEAKQKYHLLHRRNTYLYRPQIGTGNRGWMTLLINEYEQLPRFPNNELPEKNRDKHTDHFEFQGRKLHIPYTMNKPIMPGRGMGIGDSPDLAIFRNIDPSDVHQGTIGDCWLLGAISALAEFDGAIKKLFRKTKKLEQRPLPGPNMYTVSLYDLKTWKEVDIEIDERLPVKADMSGKLLGARLSNRGELWVSYLEKACAVHCGGWDKIHGGACTHAWSLLTGCKYQYDIHKNPQTGKYYALGKYNATKKQWEEHCNCPHEDSGRLWKVDWPEVGGGGSRHKEIDKDELFQKMCAWDKENYIVAAATSGAGGYSSAGQDDGLVDDHAYSVIECYDNVAGTGIGMMKIRNPWGQGEIEDGEFDDDGPGWDKYPEIKAELKPVVADDGIFWVTKDEFFRFFQSIYLSASNMTRFLED</sequence>